<comment type="similarity">
    <text evidence="1">Belongs to the bacterial solute-binding protein ModA family.</text>
</comment>
<evidence type="ECO:0000313" key="5">
    <source>
        <dbReference type="Proteomes" id="UP000675880"/>
    </source>
</evidence>
<keyword evidence="2" id="KW-0479">Metal-binding</keyword>
<dbReference type="NCBIfam" id="TIGR01256">
    <property type="entry name" value="modA"/>
    <property type="match status" value="1"/>
</dbReference>
<evidence type="ECO:0000256" key="3">
    <source>
        <dbReference type="ARBA" id="ARBA00022729"/>
    </source>
</evidence>
<dbReference type="InterPro" id="IPR005950">
    <property type="entry name" value="ModA"/>
</dbReference>
<dbReference type="EMBL" id="CAJNBJ010000021">
    <property type="protein sequence ID" value="CAE6800320.1"/>
    <property type="molecule type" value="Genomic_DNA"/>
</dbReference>
<accession>A0ABM8SBU2</accession>
<organism evidence="4 5">
    <name type="scientific">Nitrospira defluvii</name>
    <dbReference type="NCBI Taxonomy" id="330214"/>
    <lineage>
        <taxon>Bacteria</taxon>
        <taxon>Pseudomonadati</taxon>
        <taxon>Nitrospirota</taxon>
        <taxon>Nitrospiria</taxon>
        <taxon>Nitrospirales</taxon>
        <taxon>Nitrospiraceae</taxon>
        <taxon>Nitrospira</taxon>
    </lineage>
</organism>
<reference evidence="4 5" key="1">
    <citation type="submission" date="2021-02" db="EMBL/GenBank/DDBJ databases">
        <authorList>
            <person name="Han P."/>
        </authorList>
    </citation>
    <scope>NUCLEOTIDE SEQUENCE [LARGE SCALE GENOMIC DNA]</scope>
    <source>
        <strain evidence="4">Candidatus Nitrospira sp. ZN2</strain>
    </source>
</reference>
<dbReference type="PIRSF" id="PIRSF004846">
    <property type="entry name" value="ModA"/>
    <property type="match status" value="1"/>
</dbReference>
<dbReference type="PANTHER" id="PTHR30632">
    <property type="entry name" value="MOLYBDATE-BINDING PERIPLASMIC PROTEIN"/>
    <property type="match status" value="1"/>
</dbReference>
<dbReference type="Proteomes" id="UP000675880">
    <property type="component" value="Unassembled WGS sequence"/>
</dbReference>
<dbReference type="RefSeq" id="WP_213044203.1">
    <property type="nucleotide sequence ID" value="NZ_CAJNBJ010000021.1"/>
</dbReference>
<sequence>MAGLPLVMLVTAVFNLIVGMGAIKSTAQAESLAIAATPSLKSAFREIVPMFESEYGVNVHVEYGPSQILRRQIEQGAPVDVFFPGAVDELEILHRKGLTLSGVPRVYAQTSLVLVMSFSSRALAVSLHDEHADRTTRLVLGDPQTSALGTITSRALTMLDPGFKQRFKTIYARQSDEVMNAVQDGGADVGIVFRVDAIGNGHVRIIDETPAGARITVRFGEAVVWTCRDESRAAAEQFSDFFTSPRIQKLLLKYGFEPVAPFKSGAVR</sequence>
<comment type="caution">
    <text evidence="4">The sequence shown here is derived from an EMBL/GenBank/DDBJ whole genome shotgun (WGS) entry which is preliminary data.</text>
</comment>
<protein>
    <submittedName>
        <fullName evidence="4">Molybdenum ABC transporter, periplasmic molybdenum-binding protein ModA (TC 3.A.1.8.1)</fullName>
    </submittedName>
</protein>
<dbReference type="InterPro" id="IPR050682">
    <property type="entry name" value="ModA/WtpA"/>
</dbReference>
<dbReference type="PANTHER" id="PTHR30632:SF0">
    <property type="entry name" value="SULFATE-BINDING PROTEIN"/>
    <property type="match status" value="1"/>
</dbReference>
<keyword evidence="5" id="KW-1185">Reference proteome</keyword>
<proteinExistence type="inferred from homology"/>
<name>A0ABM8SBU2_9BACT</name>
<keyword evidence="3" id="KW-0732">Signal</keyword>
<dbReference type="Gene3D" id="3.40.190.10">
    <property type="entry name" value="Periplasmic binding protein-like II"/>
    <property type="match status" value="2"/>
</dbReference>
<dbReference type="SUPFAM" id="SSF53850">
    <property type="entry name" value="Periplasmic binding protein-like II"/>
    <property type="match status" value="1"/>
</dbReference>
<dbReference type="Pfam" id="PF13531">
    <property type="entry name" value="SBP_bac_11"/>
    <property type="match status" value="1"/>
</dbReference>
<evidence type="ECO:0000313" key="4">
    <source>
        <dbReference type="EMBL" id="CAE6800320.1"/>
    </source>
</evidence>
<evidence type="ECO:0000256" key="2">
    <source>
        <dbReference type="ARBA" id="ARBA00022723"/>
    </source>
</evidence>
<gene>
    <name evidence="4" type="ORF">NSPZN2_80031</name>
</gene>
<evidence type="ECO:0000256" key="1">
    <source>
        <dbReference type="ARBA" id="ARBA00009175"/>
    </source>
</evidence>